<evidence type="ECO:0000256" key="1">
    <source>
        <dbReference type="SAM" id="Phobius"/>
    </source>
</evidence>
<keyword evidence="3" id="KW-1185">Reference proteome</keyword>
<keyword evidence="1" id="KW-0472">Membrane</keyword>
<protein>
    <submittedName>
        <fullName evidence="2">Uncharacterized protein</fullName>
    </submittedName>
</protein>
<dbReference type="Proteomes" id="UP001370490">
    <property type="component" value="Unassembled WGS sequence"/>
</dbReference>
<reference evidence="2 3" key="1">
    <citation type="submission" date="2023-12" db="EMBL/GenBank/DDBJ databases">
        <title>A high-quality genome assembly for Dillenia turbinata (Dilleniales).</title>
        <authorList>
            <person name="Chanderbali A."/>
        </authorList>
    </citation>
    <scope>NUCLEOTIDE SEQUENCE [LARGE SCALE GENOMIC DNA]</scope>
    <source>
        <strain evidence="2">LSX21</strain>
        <tissue evidence="2">Leaf</tissue>
    </source>
</reference>
<feature type="transmembrane region" description="Helical" evidence="1">
    <location>
        <begin position="93"/>
        <end position="117"/>
    </location>
</feature>
<dbReference type="EMBL" id="JBAMMX010000005">
    <property type="protein sequence ID" value="KAK6940600.1"/>
    <property type="molecule type" value="Genomic_DNA"/>
</dbReference>
<keyword evidence="1" id="KW-1133">Transmembrane helix</keyword>
<evidence type="ECO:0000313" key="3">
    <source>
        <dbReference type="Proteomes" id="UP001370490"/>
    </source>
</evidence>
<evidence type="ECO:0000313" key="2">
    <source>
        <dbReference type="EMBL" id="KAK6940600.1"/>
    </source>
</evidence>
<dbReference type="AlphaFoldDB" id="A0AAN8VV29"/>
<name>A0AAN8VV29_9MAGN</name>
<organism evidence="2 3">
    <name type="scientific">Dillenia turbinata</name>
    <dbReference type="NCBI Taxonomy" id="194707"/>
    <lineage>
        <taxon>Eukaryota</taxon>
        <taxon>Viridiplantae</taxon>
        <taxon>Streptophyta</taxon>
        <taxon>Embryophyta</taxon>
        <taxon>Tracheophyta</taxon>
        <taxon>Spermatophyta</taxon>
        <taxon>Magnoliopsida</taxon>
        <taxon>eudicotyledons</taxon>
        <taxon>Gunneridae</taxon>
        <taxon>Pentapetalae</taxon>
        <taxon>Dilleniales</taxon>
        <taxon>Dilleniaceae</taxon>
        <taxon>Dillenia</taxon>
    </lineage>
</organism>
<gene>
    <name evidence="2" type="ORF">RJ641_030131</name>
</gene>
<sequence>MYPQSSRSSLDCVDLEGKNVGASMILQHRGGRELEDFCSINIYINNNIQGVNNSILVGSEVQMRDPGVCLSFRDVRFDDERPETRRMNGRDNFGGGLGLFGMFACAILSLFLLSSLFQRF</sequence>
<comment type="caution">
    <text evidence="2">The sequence shown here is derived from an EMBL/GenBank/DDBJ whole genome shotgun (WGS) entry which is preliminary data.</text>
</comment>
<proteinExistence type="predicted"/>
<keyword evidence="1" id="KW-0812">Transmembrane</keyword>
<accession>A0AAN8VV29</accession>